<keyword evidence="3" id="KW-1133">Transmembrane helix</keyword>
<dbReference type="Proteomes" id="UP000077248">
    <property type="component" value="Unassembled WGS sequence"/>
</dbReference>
<reference evidence="5 6" key="1">
    <citation type="submission" date="2016-05" db="EMBL/GenBank/DDBJ databases">
        <title>Comparative analysis of secretome profiles of manganese(II)-oxidizing ascomycete fungi.</title>
        <authorList>
            <consortium name="DOE Joint Genome Institute"/>
            <person name="Zeiner C.A."/>
            <person name="Purvine S.O."/>
            <person name="Zink E.M."/>
            <person name="Wu S."/>
            <person name="Pasa-Tolic L."/>
            <person name="Chaput D.L."/>
            <person name="Haridas S."/>
            <person name="Grigoriev I.V."/>
            <person name="Santelli C.M."/>
            <person name="Hansel C.M."/>
        </authorList>
    </citation>
    <scope>NUCLEOTIDE SEQUENCE [LARGE SCALE GENOMIC DNA]</scope>
    <source>
        <strain evidence="5 6">SRC1lrK2f</strain>
    </source>
</reference>
<keyword evidence="6" id="KW-1185">Reference proteome</keyword>
<dbReference type="EMBL" id="KV441469">
    <property type="protein sequence ID" value="OAG26411.1"/>
    <property type="molecule type" value="Genomic_DNA"/>
</dbReference>
<evidence type="ECO:0000256" key="2">
    <source>
        <dbReference type="ARBA" id="ARBA00006727"/>
    </source>
</evidence>
<feature type="transmembrane region" description="Helical" evidence="3">
    <location>
        <begin position="163"/>
        <end position="184"/>
    </location>
</feature>
<feature type="transmembrane region" description="Helical" evidence="3">
    <location>
        <begin position="104"/>
        <end position="123"/>
    </location>
</feature>
<keyword evidence="3" id="KW-0812">Transmembrane</keyword>
<name>A0A177E4K4_ALTAL</name>
<feature type="transmembrane region" description="Helical" evidence="3">
    <location>
        <begin position="129"/>
        <end position="151"/>
    </location>
</feature>
<dbReference type="SUPFAM" id="SSF103473">
    <property type="entry name" value="MFS general substrate transporter"/>
    <property type="match status" value="1"/>
</dbReference>
<dbReference type="GeneID" id="29117425"/>
<feature type="transmembrane region" description="Helical" evidence="3">
    <location>
        <begin position="398"/>
        <end position="418"/>
    </location>
</feature>
<protein>
    <submittedName>
        <fullName evidence="5">MFS general substrate transporter</fullName>
    </submittedName>
</protein>
<dbReference type="AlphaFoldDB" id="A0A177E4K4"/>
<dbReference type="OMA" id="EICVETH"/>
<dbReference type="InterPro" id="IPR011701">
    <property type="entry name" value="MFS"/>
</dbReference>
<keyword evidence="3" id="KW-0472">Membrane</keyword>
<feature type="domain" description="Major facilitator superfamily (MFS) profile" evidence="4">
    <location>
        <begin position="241"/>
        <end position="431"/>
    </location>
</feature>
<dbReference type="InterPro" id="IPR036259">
    <property type="entry name" value="MFS_trans_sf"/>
</dbReference>
<dbReference type="VEuPathDB" id="FungiDB:CC77DRAFT_47014"/>
<proteinExistence type="inferred from homology"/>
<comment type="subcellular location">
    <subcellularLocation>
        <location evidence="1">Membrane</location>
        <topology evidence="1">Multi-pass membrane protein</topology>
    </subcellularLocation>
</comment>
<accession>A0A177E4K4</accession>
<dbReference type="PANTHER" id="PTHR11360:SF281">
    <property type="entry name" value="ASPYRIDONES EFFLUX PROTEIN APDF-RELATED"/>
    <property type="match status" value="1"/>
</dbReference>
<dbReference type="InterPro" id="IPR020846">
    <property type="entry name" value="MFS_dom"/>
</dbReference>
<evidence type="ECO:0000256" key="3">
    <source>
        <dbReference type="SAM" id="Phobius"/>
    </source>
</evidence>
<dbReference type="PROSITE" id="PS50850">
    <property type="entry name" value="MFS"/>
    <property type="match status" value="1"/>
</dbReference>
<evidence type="ECO:0000313" key="6">
    <source>
        <dbReference type="Proteomes" id="UP000077248"/>
    </source>
</evidence>
<dbReference type="Gene3D" id="1.20.1250.20">
    <property type="entry name" value="MFS general substrate transporter like domains"/>
    <property type="match status" value="2"/>
</dbReference>
<dbReference type="KEGG" id="aalt:CC77DRAFT_47014"/>
<dbReference type="GO" id="GO:0016020">
    <property type="term" value="C:membrane"/>
    <property type="evidence" value="ECO:0007669"/>
    <property type="project" value="UniProtKB-SubCell"/>
</dbReference>
<evidence type="ECO:0000256" key="1">
    <source>
        <dbReference type="ARBA" id="ARBA00004141"/>
    </source>
</evidence>
<dbReference type="InterPro" id="IPR050327">
    <property type="entry name" value="Proton-linked_MCT"/>
</dbReference>
<feature type="transmembrane region" description="Helical" evidence="3">
    <location>
        <begin position="196"/>
        <end position="216"/>
    </location>
</feature>
<sequence length="431" mass="46414">MPEKLPSILGRSPSQSTEDIESKKLQEHDGGRAAWLTVAGSILVYYASFGVMNSFGFFQNYYSSDFLKQTPPSTIAFIGTLQMALMNLLAALSGALCDLYGVKYLYLGSGTGTALALVMLSSIHRGQFWLVLMTQGLLMGLTIAFGVQPALTVVGQHFKERRALAMGLVSTGSALGGIGFPLMFDQLLPKVGFSNSLRLAAVKIAVCYFIALCISTSKPSGKPDRKGFASLIGFRGFLDRSYAVLCIGTWFAILGLWIPAYYLKSYANAVYTGNTVSKYFLCMLNGSSIIGATFGGFLGDHIGRLNILWPITFVSGCLCLFLWLLSTSMATLIFFVCVYGFCTSSVTALPPSVIGQITSDDKLGARIGAFYSVIAIASLIGTPIGGSLITDDKAKDGYQWLISFSGASLIIGSIFMLISRRLLDKDLGKKW</sequence>
<evidence type="ECO:0000313" key="5">
    <source>
        <dbReference type="EMBL" id="OAG26411.1"/>
    </source>
</evidence>
<feature type="transmembrane region" description="Helical" evidence="3">
    <location>
        <begin position="237"/>
        <end position="258"/>
    </location>
</feature>
<feature type="transmembrane region" description="Helical" evidence="3">
    <location>
        <begin position="367"/>
        <end position="386"/>
    </location>
</feature>
<gene>
    <name evidence="5" type="ORF">CC77DRAFT_47014</name>
</gene>
<feature type="transmembrane region" description="Helical" evidence="3">
    <location>
        <begin position="305"/>
        <end position="326"/>
    </location>
</feature>
<dbReference type="PANTHER" id="PTHR11360">
    <property type="entry name" value="MONOCARBOXYLATE TRANSPORTER"/>
    <property type="match status" value="1"/>
</dbReference>
<comment type="similarity">
    <text evidence="2">Belongs to the major facilitator superfamily. Monocarboxylate porter (TC 2.A.1.13) family.</text>
</comment>
<feature type="transmembrane region" description="Helical" evidence="3">
    <location>
        <begin position="33"/>
        <end position="55"/>
    </location>
</feature>
<dbReference type="Pfam" id="PF07690">
    <property type="entry name" value="MFS_1"/>
    <property type="match status" value="2"/>
</dbReference>
<feature type="transmembrane region" description="Helical" evidence="3">
    <location>
        <begin position="332"/>
        <end position="355"/>
    </location>
</feature>
<feature type="transmembrane region" description="Helical" evidence="3">
    <location>
        <begin position="75"/>
        <end position="97"/>
    </location>
</feature>
<organism evidence="5 6">
    <name type="scientific">Alternaria alternata</name>
    <name type="common">Alternaria rot fungus</name>
    <name type="synonym">Torula alternata</name>
    <dbReference type="NCBI Taxonomy" id="5599"/>
    <lineage>
        <taxon>Eukaryota</taxon>
        <taxon>Fungi</taxon>
        <taxon>Dikarya</taxon>
        <taxon>Ascomycota</taxon>
        <taxon>Pezizomycotina</taxon>
        <taxon>Dothideomycetes</taxon>
        <taxon>Pleosporomycetidae</taxon>
        <taxon>Pleosporales</taxon>
        <taxon>Pleosporineae</taxon>
        <taxon>Pleosporaceae</taxon>
        <taxon>Alternaria</taxon>
        <taxon>Alternaria sect. Alternaria</taxon>
        <taxon>Alternaria alternata complex</taxon>
    </lineage>
</organism>
<evidence type="ECO:0000259" key="4">
    <source>
        <dbReference type="PROSITE" id="PS50850"/>
    </source>
</evidence>
<dbReference type="RefSeq" id="XP_018391832.1">
    <property type="nucleotide sequence ID" value="XM_018531831.1"/>
</dbReference>
<dbReference type="GO" id="GO:0022857">
    <property type="term" value="F:transmembrane transporter activity"/>
    <property type="evidence" value="ECO:0007669"/>
    <property type="project" value="InterPro"/>
</dbReference>
<feature type="transmembrane region" description="Helical" evidence="3">
    <location>
        <begin position="278"/>
        <end position="298"/>
    </location>
</feature>